<feature type="domain" description="Apple" evidence="8">
    <location>
        <begin position="961"/>
        <end position="1027"/>
    </location>
</feature>
<evidence type="ECO:0000256" key="3">
    <source>
        <dbReference type="ARBA" id="ARBA00023180"/>
    </source>
</evidence>
<dbReference type="CDD" id="cd00028">
    <property type="entry name" value="B_lectin"/>
    <property type="match status" value="1"/>
</dbReference>
<dbReference type="Gene3D" id="4.10.60.10">
    <property type="entry name" value="Zinc finger, CCHC-type"/>
    <property type="match status" value="1"/>
</dbReference>
<dbReference type="GO" id="GO:0048544">
    <property type="term" value="P:recognition of pollen"/>
    <property type="evidence" value="ECO:0007669"/>
    <property type="project" value="InterPro"/>
</dbReference>
<dbReference type="PROSITE" id="PS50158">
    <property type="entry name" value="ZF_CCHC"/>
    <property type="match status" value="1"/>
</dbReference>
<feature type="compositionally biased region" description="Basic and acidic residues" evidence="5">
    <location>
        <begin position="247"/>
        <end position="257"/>
    </location>
</feature>
<dbReference type="SUPFAM" id="SSF57756">
    <property type="entry name" value="Retrovirus zinc finger-like domains"/>
    <property type="match status" value="1"/>
</dbReference>
<feature type="region of interest" description="Disordered" evidence="5">
    <location>
        <begin position="201"/>
        <end position="257"/>
    </location>
</feature>
<feature type="domain" description="Bulb-type lectin" evidence="7">
    <location>
        <begin position="646"/>
        <end position="766"/>
    </location>
</feature>
<dbReference type="FunFam" id="2.90.10.10:FF:000004">
    <property type="entry name" value="G-type lectin S-receptor-like serine/threonine-protein kinase"/>
    <property type="match status" value="1"/>
</dbReference>
<evidence type="ECO:0000313" key="9">
    <source>
        <dbReference type="EMBL" id="TXG67234.1"/>
    </source>
</evidence>
<organism evidence="9 10">
    <name type="scientific">Acer yangbiense</name>
    <dbReference type="NCBI Taxonomy" id="1000413"/>
    <lineage>
        <taxon>Eukaryota</taxon>
        <taxon>Viridiplantae</taxon>
        <taxon>Streptophyta</taxon>
        <taxon>Embryophyta</taxon>
        <taxon>Tracheophyta</taxon>
        <taxon>Spermatophyta</taxon>
        <taxon>Magnoliopsida</taxon>
        <taxon>eudicotyledons</taxon>
        <taxon>Gunneridae</taxon>
        <taxon>Pentapetalae</taxon>
        <taxon>rosids</taxon>
        <taxon>malvids</taxon>
        <taxon>Sapindales</taxon>
        <taxon>Sapindaceae</taxon>
        <taxon>Hippocastanoideae</taxon>
        <taxon>Acereae</taxon>
        <taxon>Acer</taxon>
    </lineage>
</organism>
<evidence type="ECO:0000259" key="6">
    <source>
        <dbReference type="PROSITE" id="PS50158"/>
    </source>
</evidence>
<gene>
    <name evidence="9" type="ORF">EZV62_008509</name>
</gene>
<feature type="compositionally biased region" description="Basic and acidic residues" evidence="5">
    <location>
        <begin position="201"/>
        <end position="210"/>
    </location>
</feature>
<reference evidence="10" key="1">
    <citation type="journal article" date="2019" name="Gigascience">
        <title>De novo genome assembly of the endangered Acer yangbiense, a plant species with extremely small populations endemic to Yunnan Province, China.</title>
        <authorList>
            <person name="Yang J."/>
            <person name="Wariss H.M."/>
            <person name="Tao L."/>
            <person name="Zhang R."/>
            <person name="Yun Q."/>
            <person name="Hollingsworth P."/>
            <person name="Dao Z."/>
            <person name="Luo G."/>
            <person name="Guo H."/>
            <person name="Ma Y."/>
            <person name="Sun W."/>
        </authorList>
    </citation>
    <scope>NUCLEOTIDE SEQUENCE [LARGE SCALE GENOMIC DNA]</scope>
    <source>
        <strain evidence="10">cv. Malutang</strain>
    </source>
</reference>
<keyword evidence="10" id="KW-1185">Reference proteome</keyword>
<dbReference type="SMART" id="SM00108">
    <property type="entry name" value="B_lectin"/>
    <property type="match status" value="1"/>
</dbReference>
<dbReference type="InterPro" id="IPR001878">
    <property type="entry name" value="Znf_CCHC"/>
</dbReference>
<name>A0A5C7IDS8_9ROSI</name>
<proteinExistence type="predicted"/>
<dbReference type="PROSITE" id="PS50948">
    <property type="entry name" value="PAN"/>
    <property type="match status" value="1"/>
</dbReference>
<dbReference type="Pfam" id="PF07727">
    <property type="entry name" value="RVT_2"/>
    <property type="match status" value="1"/>
</dbReference>
<dbReference type="Pfam" id="PF25597">
    <property type="entry name" value="SH3_retrovirus"/>
    <property type="match status" value="1"/>
</dbReference>
<evidence type="ECO:0000256" key="5">
    <source>
        <dbReference type="SAM" id="MobiDB-lite"/>
    </source>
</evidence>
<dbReference type="Proteomes" id="UP000323000">
    <property type="component" value="Chromosome 3"/>
</dbReference>
<keyword evidence="2" id="KW-1015">Disulfide bond</keyword>
<feature type="region of interest" description="Disordered" evidence="5">
    <location>
        <begin position="1"/>
        <end position="20"/>
    </location>
</feature>
<keyword evidence="4" id="KW-0479">Metal-binding</keyword>
<dbReference type="Pfam" id="PF14223">
    <property type="entry name" value="Retrotran_gag_2"/>
    <property type="match status" value="1"/>
</dbReference>
<sequence>MLRINSASSGKKESFTNPTFQDPDSFFSSLTRALSPKTGSEADLLFREGSDIALNSKPKDISDEDWNYVNRQACGTIRLCLAKDQKYFVMKETMASSLWKKLEDKYMTKSIENRLYLKKKLFRFQYKKGISMIEHLDNYNKILADLQNLDVEISDEDKALLLLNSLPDTYEHLTTTLLYGKDEVKFIDVSNALVNNEYRKKDQLDHRDSTSEALIVARGRTNNRRSGVPSERGRSRSKSRGPSHSKPKGESSFRRPAKDECAYCHQKGHWKKDCPNKDKSNVNVAITGRAAVSSNSDDEASDTSRLWHMRLGHVGEKTLQGLVKQGRLKGAKTEALMYASHIVNRLPASALDGKTPKEVWSGQPVSDYDQLHIFGCPAYFHVTESKLDPRAKKAIFVGFSEGVKGFRLWNPESKKIILSRDVTFDESAMLKQIPRDTENENPNSLQQVEFETPKKSEKASSTVDHPDDEFDDQDEISVEVEDSAPVPEIRQQPESIATSRQKRDIRRPARYTDMVAYALPKYTRSHFDHCVYFCKLQDGTFVYLLLYVDDMLIASKSKVEIDRLKAQLSSEFDMKDLGEAKKILGMEIKRDRVKGTICLTQTQYLKTVLQRFGIDSKSKPISSEFLFISCINFFSIRILIMLYNAVDTISVAQSIGDGETLVSASQSFEVGFFTPGNSNNRYLGIWYKFNPSTVVWVANRKNPITDKQGMLVMSDDGNLVLLSKDKSIIWSTNSSRVLENPVGQLLDSGNLVIRDNINMSSDSDVWQSFDYPSDTLLPGMKLGWNLRTGFERYLTQWRSADDPSPGDFSFRLDIQGLPQLVITTGSRKNVRSGPWNGRQIGGIPMLSNLVFKPMLVHKQDELYFTFEPFNNTVKTHIVLHQSGTIHRLVWNWKTTEWSILYTWPFDSCDHYAQCGANNNCRINKTPICECLKGFIPKAEDEWDTHGLSQSRKCIEKSPSDCPSGEGFLKLTAIKLPDFNWYNNSMNINECEAECFKNCSCRAYANSDVSGGSGCLMWFGDLIDIRECPPGFSWGQDIFLRVPASELGNFVIL</sequence>
<evidence type="ECO:0000259" key="7">
    <source>
        <dbReference type="PROSITE" id="PS50927"/>
    </source>
</evidence>
<dbReference type="PANTHER" id="PTHR32444:SF118">
    <property type="entry name" value="OS09G0551150 PROTEIN"/>
    <property type="match status" value="1"/>
</dbReference>
<keyword evidence="4" id="KW-0862">Zinc</keyword>
<evidence type="ECO:0000259" key="8">
    <source>
        <dbReference type="PROSITE" id="PS50948"/>
    </source>
</evidence>
<dbReference type="InterPro" id="IPR036426">
    <property type="entry name" value="Bulb-type_lectin_dom_sf"/>
</dbReference>
<keyword evidence="3" id="KW-0325">Glycoprotein</keyword>
<dbReference type="Gene3D" id="2.90.10.10">
    <property type="entry name" value="Bulb-type lectin domain"/>
    <property type="match status" value="1"/>
</dbReference>
<dbReference type="SUPFAM" id="SSF51110">
    <property type="entry name" value="alpha-D-mannose-specific plant lectins"/>
    <property type="match status" value="1"/>
</dbReference>
<dbReference type="Pfam" id="PF01453">
    <property type="entry name" value="B_lectin"/>
    <property type="match status" value="1"/>
</dbReference>
<dbReference type="GO" id="GO:0008270">
    <property type="term" value="F:zinc ion binding"/>
    <property type="evidence" value="ECO:0007669"/>
    <property type="project" value="UniProtKB-KW"/>
</dbReference>
<evidence type="ECO:0008006" key="11">
    <source>
        <dbReference type="Google" id="ProtNLM"/>
    </source>
</evidence>
<evidence type="ECO:0000313" key="10">
    <source>
        <dbReference type="Proteomes" id="UP000323000"/>
    </source>
</evidence>
<dbReference type="SMART" id="SM00473">
    <property type="entry name" value="PAN_AP"/>
    <property type="match status" value="1"/>
</dbReference>
<evidence type="ECO:0000256" key="2">
    <source>
        <dbReference type="ARBA" id="ARBA00023157"/>
    </source>
</evidence>
<evidence type="ECO:0000256" key="4">
    <source>
        <dbReference type="PROSITE-ProRule" id="PRU00047"/>
    </source>
</evidence>
<protein>
    <recommendedName>
        <fullName evidence="11">CCHC-type domain-containing protein</fullName>
    </recommendedName>
</protein>
<dbReference type="PROSITE" id="PS50927">
    <property type="entry name" value="BULB_LECTIN"/>
    <property type="match status" value="1"/>
</dbReference>
<feature type="compositionally biased region" description="Basic residues" evidence="5">
    <location>
        <begin position="235"/>
        <end position="246"/>
    </location>
</feature>
<dbReference type="InterPro" id="IPR036875">
    <property type="entry name" value="Znf_CCHC_sf"/>
</dbReference>
<dbReference type="Pfam" id="PF08276">
    <property type="entry name" value="PAN_2"/>
    <property type="match status" value="1"/>
</dbReference>
<dbReference type="OrthoDB" id="1749075at2759"/>
<dbReference type="AlphaFoldDB" id="A0A5C7IDS8"/>
<dbReference type="CDD" id="cd01098">
    <property type="entry name" value="PAN_AP_plant"/>
    <property type="match status" value="1"/>
</dbReference>
<dbReference type="InterPro" id="IPR003609">
    <property type="entry name" value="Pan_app"/>
</dbReference>
<dbReference type="InterPro" id="IPR025724">
    <property type="entry name" value="GAG-pre-integrase_dom"/>
</dbReference>
<dbReference type="Pfam" id="PF00954">
    <property type="entry name" value="S_locus_glycop"/>
    <property type="match status" value="1"/>
</dbReference>
<feature type="compositionally biased region" description="Polar residues" evidence="5">
    <location>
        <begin position="440"/>
        <end position="449"/>
    </location>
</feature>
<dbReference type="InterPro" id="IPR013103">
    <property type="entry name" value="RVT_2"/>
</dbReference>
<dbReference type="InterPro" id="IPR057670">
    <property type="entry name" value="SH3_retrovirus"/>
</dbReference>
<comment type="caution">
    <text evidence="9">The sequence shown here is derived from an EMBL/GenBank/DDBJ whole genome shotgun (WGS) entry which is preliminary data.</text>
</comment>
<keyword evidence="4" id="KW-0863">Zinc-finger</keyword>
<dbReference type="PANTHER" id="PTHR32444">
    <property type="entry name" value="BULB-TYPE LECTIN DOMAIN-CONTAINING PROTEIN"/>
    <property type="match status" value="1"/>
</dbReference>
<feature type="domain" description="CCHC-type" evidence="6">
    <location>
        <begin position="261"/>
        <end position="276"/>
    </location>
</feature>
<dbReference type="InterPro" id="IPR000858">
    <property type="entry name" value="S_locus_glycoprot_dom"/>
</dbReference>
<evidence type="ECO:0000256" key="1">
    <source>
        <dbReference type="ARBA" id="ARBA00022729"/>
    </source>
</evidence>
<dbReference type="SMART" id="SM00343">
    <property type="entry name" value="ZnF_C2HC"/>
    <property type="match status" value="1"/>
</dbReference>
<feature type="region of interest" description="Disordered" evidence="5">
    <location>
        <begin position="432"/>
        <end position="472"/>
    </location>
</feature>
<keyword evidence="1" id="KW-0732">Signal</keyword>
<dbReference type="GO" id="GO:0003676">
    <property type="term" value="F:nucleic acid binding"/>
    <property type="evidence" value="ECO:0007669"/>
    <property type="project" value="InterPro"/>
</dbReference>
<dbReference type="Pfam" id="PF13976">
    <property type="entry name" value="gag_pre-integrs"/>
    <property type="match status" value="1"/>
</dbReference>
<dbReference type="EMBL" id="VAHF01000003">
    <property type="protein sequence ID" value="TXG67234.1"/>
    <property type="molecule type" value="Genomic_DNA"/>
</dbReference>
<dbReference type="InterPro" id="IPR001480">
    <property type="entry name" value="Bulb-type_lectin_dom"/>
</dbReference>
<accession>A0A5C7IDS8</accession>